<comment type="subcellular location">
    <subcellularLocation>
        <location evidence="1">Cell outer membrane</location>
    </subcellularLocation>
</comment>
<keyword evidence="4" id="KW-0472">Membrane</keyword>
<dbReference type="Proteomes" id="UP000186373">
    <property type="component" value="Unassembled WGS sequence"/>
</dbReference>
<dbReference type="Pfam" id="PF07980">
    <property type="entry name" value="SusD_RagB"/>
    <property type="match status" value="1"/>
</dbReference>
<sequence>MILIKAEALLMQCQNADVEINLIRVRAGLIPKTGCTLADLKHERRCELAGEWADRHRDLVRWGDAKSTYAKALHGINGN</sequence>
<dbReference type="Gene3D" id="1.25.40.390">
    <property type="match status" value="1"/>
</dbReference>
<evidence type="ECO:0000256" key="2">
    <source>
        <dbReference type="ARBA" id="ARBA00006275"/>
    </source>
</evidence>
<evidence type="ECO:0000313" key="8">
    <source>
        <dbReference type="Proteomes" id="UP000186373"/>
    </source>
</evidence>
<dbReference type="GO" id="GO:0009279">
    <property type="term" value="C:cell outer membrane"/>
    <property type="evidence" value="ECO:0007669"/>
    <property type="project" value="UniProtKB-SubCell"/>
</dbReference>
<dbReference type="SUPFAM" id="SSF48452">
    <property type="entry name" value="TPR-like"/>
    <property type="match status" value="1"/>
</dbReference>
<reference evidence="8" key="1">
    <citation type="submission" date="2017-01" db="EMBL/GenBank/DDBJ databases">
        <authorList>
            <person name="Varghese N."/>
            <person name="Submissions S."/>
        </authorList>
    </citation>
    <scope>NUCLEOTIDE SEQUENCE [LARGE SCALE GENOMIC DNA]</scope>
    <source>
        <strain evidence="8">DSM 17126</strain>
    </source>
</reference>
<dbReference type="InterPro" id="IPR012944">
    <property type="entry name" value="SusD_RagB_dom"/>
</dbReference>
<protein>
    <submittedName>
        <fullName evidence="7">SusD family protein</fullName>
    </submittedName>
</protein>
<dbReference type="EMBL" id="FTNY01000011">
    <property type="protein sequence ID" value="SIS61272.1"/>
    <property type="molecule type" value="Genomic_DNA"/>
</dbReference>
<keyword evidence="5" id="KW-0998">Cell outer membrane</keyword>
<keyword evidence="3" id="KW-0732">Signal</keyword>
<feature type="domain" description="RagB/SusD" evidence="6">
    <location>
        <begin position="1"/>
        <end position="75"/>
    </location>
</feature>
<dbReference type="InterPro" id="IPR011990">
    <property type="entry name" value="TPR-like_helical_dom_sf"/>
</dbReference>
<organism evidence="7 8">
    <name type="scientific">Chryseobacterium shigense</name>
    <dbReference type="NCBI Taxonomy" id="297244"/>
    <lineage>
        <taxon>Bacteria</taxon>
        <taxon>Pseudomonadati</taxon>
        <taxon>Bacteroidota</taxon>
        <taxon>Flavobacteriia</taxon>
        <taxon>Flavobacteriales</taxon>
        <taxon>Weeksellaceae</taxon>
        <taxon>Chryseobacterium group</taxon>
        <taxon>Chryseobacterium</taxon>
    </lineage>
</organism>
<proteinExistence type="inferred from homology"/>
<evidence type="ECO:0000256" key="3">
    <source>
        <dbReference type="ARBA" id="ARBA00022729"/>
    </source>
</evidence>
<keyword evidence="8" id="KW-1185">Reference proteome</keyword>
<evidence type="ECO:0000256" key="4">
    <source>
        <dbReference type="ARBA" id="ARBA00023136"/>
    </source>
</evidence>
<dbReference type="AlphaFoldDB" id="A0A1N7KI25"/>
<accession>A0A1N7KI25</accession>
<comment type="similarity">
    <text evidence="2">Belongs to the SusD family.</text>
</comment>
<evidence type="ECO:0000313" key="7">
    <source>
        <dbReference type="EMBL" id="SIS61272.1"/>
    </source>
</evidence>
<evidence type="ECO:0000256" key="5">
    <source>
        <dbReference type="ARBA" id="ARBA00023237"/>
    </source>
</evidence>
<name>A0A1N7KI25_9FLAO</name>
<evidence type="ECO:0000259" key="6">
    <source>
        <dbReference type="Pfam" id="PF07980"/>
    </source>
</evidence>
<evidence type="ECO:0000256" key="1">
    <source>
        <dbReference type="ARBA" id="ARBA00004442"/>
    </source>
</evidence>
<gene>
    <name evidence="7" type="ORF">SAMN05421639_11119</name>
</gene>